<gene>
    <name evidence="1" type="ORF">METZ01_LOCUS438690</name>
</gene>
<protein>
    <recommendedName>
        <fullName evidence="2">LLM class F420-dependent oxidoreductase</fullName>
    </recommendedName>
</protein>
<dbReference type="AlphaFoldDB" id="A0A382YRA4"/>
<accession>A0A382YRA4</accession>
<evidence type="ECO:0000313" key="1">
    <source>
        <dbReference type="EMBL" id="SVD85836.1"/>
    </source>
</evidence>
<organism evidence="1">
    <name type="scientific">marine metagenome</name>
    <dbReference type="NCBI Taxonomy" id="408172"/>
    <lineage>
        <taxon>unclassified sequences</taxon>
        <taxon>metagenomes</taxon>
        <taxon>ecological metagenomes</taxon>
    </lineage>
</organism>
<feature type="non-terminal residue" evidence="1">
    <location>
        <position position="1"/>
    </location>
</feature>
<dbReference type="GO" id="GO:0016705">
    <property type="term" value="F:oxidoreductase activity, acting on paired donors, with incorporation or reduction of molecular oxygen"/>
    <property type="evidence" value="ECO:0007669"/>
    <property type="project" value="InterPro"/>
</dbReference>
<evidence type="ECO:0008006" key="2">
    <source>
        <dbReference type="Google" id="ProtNLM"/>
    </source>
</evidence>
<name>A0A382YRA4_9ZZZZ</name>
<sequence length="80" mass="8642">WNCFGPPENFAELSAILDDWCAKVGRDPSEIERTVSIGPDDVEDVGRYVDLGVDHLVVGTGDPFDLGPLESLIAQRDALG</sequence>
<reference evidence="1" key="1">
    <citation type="submission" date="2018-05" db="EMBL/GenBank/DDBJ databases">
        <authorList>
            <person name="Lanie J.A."/>
            <person name="Ng W.-L."/>
            <person name="Kazmierczak K.M."/>
            <person name="Andrzejewski T.M."/>
            <person name="Davidsen T.M."/>
            <person name="Wayne K.J."/>
            <person name="Tettelin H."/>
            <person name="Glass J.I."/>
            <person name="Rusch D."/>
            <person name="Podicherti R."/>
            <person name="Tsui H.-C.T."/>
            <person name="Winkler M.E."/>
        </authorList>
    </citation>
    <scope>NUCLEOTIDE SEQUENCE</scope>
</reference>
<proteinExistence type="predicted"/>
<dbReference type="InterPro" id="IPR036661">
    <property type="entry name" value="Luciferase-like_sf"/>
</dbReference>
<dbReference type="Gene3D" id="3.20.20.30">
    <property type="entry name" value="Luciferase-like domain"/>
    <property type="match status" value="1"/>
</dbReference>
<dbReference type="EMBL" id="UINC01177943">
    <property type="protein sequence ID" value="SVD85836.1"/>
    <property type="molecule type" value="Genomic_DNA"/>
</dbReference>